<dbReference type="OrthoDB" id="68966at2759"/>
<evidence type="ECO:0000313" key="5">
    <source>
        <dbReference type="Proteomes" id="UP000332933"/>
    </source>
</evidence>
<feature type="compositionally biased region" description="Low complexity" evidence="2">
    <location>
        <begin position="564"/>
        <end position="574"/>
    </location>
</feature>
<feature type="compositionally biased region" description="Basic and acidic residues" evidence="2">
    <location>
        <begin position="623"/>
        <end position="638"/>
    </location>
</feature>
<keyword evidence="5" id="KW-1185">Reference proteome</keyword>
<organism evidence="4 5">
    <name type="scientific">Aphanomyces stellatus</name>
    <dbReference type="NCBI Taxonomy" id="120398"/>
    <lineage>
        <taxon>Eukaryota</taxon>
        <taxon>Sar</taxon>
        <taxon>Stramenopiles</taxon>
        <taxon>Oomycota</taxon>
        <taxon>Saprolegniomycetes</taxon>
        <taxon>Saprolegniales</taxon>
        <taxon>Verrucalvaceae</taxon>
        <taxon>Aphanomyces</taxon>
    </lineage>
</organism>
<protein>
    <submittedName>
        <fullName evidence="4">Aste57867_18390 protein</fullName>
    </submittedName>
</protein>
<evidence type="ECO:0000256" key="1">
    <source>
        <dbReference type="SAM" id="Coils"/>
    </source>
</evidence>
<feature type="region of interest" description="Disordered" evidence="2">
    <location>
        <begin position="555"/>
        <end position="638"/>
    </location>
</feature>
<keyword evidence="1" id="KW-0175">Coiled coil</keyword>
<reference evidence="3" key="2">
    <citation type="submission" date="2019-06" db="EMBL/GenBank/DDBJ databases">
        <title>Genomics analysis of Aphanomyces spp. identifies a new class of oomycete effector associated with host adaptation.</title>
        <authorList>
            <person name="Gaulin E."/>
        </authorList>
    </citation>
    <scope>NUCLEOTIDE SEQUENCE</scope>
    <source>
        <strain evidence="3">CBS 578.67</strain>
    </source>
</reference>
<evidence type="ECO:0000256" key="2">
    <source>
        <dbReference type="SAM" id="MobiDB-lite"/>
    </source>
</evidence>
<evidence type="ECO:0000313" key="4">
    <source>
        <dbReference type="EMBL" id="VFT95126.1"/>
    </source>
</evidence>
<sequence>MPPSPSRVSPKELEAQIEEYKGQLDSLSKRNAAEKAQMQTAIEMEKRMRAQAVADATEAKAKTEELLQVTSSLQQDKDALEIDIATARANEQQMLDAYNALDAQLQEAHVLNERIQGENHAQATSIKTLQEQLERAAIAEATYQVELTAAVARANELEVQWAQNQASVDSTGVSLRAELTERDERLRALKLEHQSQLLEIESTLDRTQAELAAASTKAANVESELAAVHQTSDKAAASAIIRELQQELFETSTALVAQGEKMLTLQEAHNKVKVALQVAKKDVGDARTLLLRGISGPDVDVSLYQHVRLDELVRLRLKAEVDLEAVLDGDAADDVEIQSDLGLGMGSLGKLEREMRLLRSRNKRLGERAHDLEKELATAVAAMDDVKALKEKTAELAGRQRTEKELRARTDSALVEANEKIVALSEHIEKLMVHLKHEAAAKAKAQDALKTVEGERRELVDTNSSLTKKTSAKERVIAELQQGSKILEDQLRLMDEKYIELRNKLDWTRTTSQKENRKLQHELNVLRCKWQLAMDMGQVPMENINALKPIKKMATLQGGTRGPSSASESRLPSSNNIDLRAEESRATTKSPPPSAKKPSPGGAFDIPKLPQPAGEDGMPWSDAKLEGLQRHLDPKLRK</sequence>
<feature type="coiled-coil region" evidence="1">
    <location>
        <begin position="190"/>
        <end position="224"/>
    </location>
</feature>
<evidence type="ECO:0000313" key="3">
    <source>
        <dbReference type="EMBL" id="KAF0690199.1"/>
    </source>
</evidence>
<accession>A0A485L9Z4</accession>
<dbReference type="Proteomes" id="UP000332933">
    <property type="component" value="Unassembled WGS sequence"/>
</dbReference>
<gene>
    <name evidence="4" type="primary">Aste57867_18390</name>
    <name evidence="3" type="ORF">As57867_018328</name>
    <name evidence="4" type="ORF">ASTE57867_18390</name>
</gene>
<reference evidence="4 5" key="1">
    <citation type="submission" date="2019-03" db="EMBL/GenBank/DDBJ databases">
        <authorList>
            <person name="Gaulin E."/>
            <person name="Dumas B."/>
        </authorList>
    </citation>
    <scope>NUCLEOTIDE SEQUENCE [LARGE SCALE GENOMIC DNA]</scope>
    <source>
        <strain evidence="4">CBS 568.67</strain>
    </source>
</reference>
<proteinExistence type="predicted"/>
<feature type="coiled-coil region" evidence="1">
    <location>
        <begin position="348"/>
        <end position="389"/>
    </location>
</feature>
<feature type="coiled-coil region" evidence="1">
    <location>
        <begin position="442"/>
        <end position="504"/>
    </location>
</feature>
<feature type="coiled-coil region" evidence="1">
    <location>
        <begin position="10"/>
        <end position="37"/>
    </location>
</feature>
<dbReference type="EMBL" id="CAADRA010006410">
    <property type="protein sequence ID" value="VFT95126.1"/>
    <property type="molecule type" value="Genomic_DNA"/>
</dbReference>
<dbReference type="EMBL" id="VJMH01006389">
    <property type="protein sequence ID" value="KAF0690199.1"/>
    <property type="molecule type" value="Genomic_DNA"/>
</dbReference>
<dbReference type="AlphaFoldDB" id="A0A485L9Z4"/>
<name>A0A485L9Z4_9STRA</name>